<evidence type="ECO:0000256" key="1">
    <source>
        <dbReference type="ARBA" id="ARBA00004651"/>
    </source>
</evidence>
<dbReference type="Gene3D" id="1.10.3720.10">
    <property type="entry name" value="MetI-like"/>
    <property type="match status" value="1"/>
</dbReference>
<organism evidence="9 10">
    <name type="scientific">Paenibacillus flagellatus</name>
    <dbReference type="NCBI Taxonomy" id="2211139"/>
    <lineage>
        <taxon>Bacteria</taxon>
        <taxon>Bacillati</taxon>
        <taxon>Bacillota</taxon>
        <taxon>Bacilli</taxon>
        <taxon>Bacillales</taxon>
        <taxon>Paenibacillaceae</taxon>
        <taxon>Paenibacillus</taxon>
    </lineage>
</organism>
<evidence type="ECO:0000256" key="3">
    <source>
        <dbReference type="ARBA" id="ARBA00022475"/>
    </source>
</evidence>
<keyword evidence="4 7" id="KW-0812">Transmembrane</keyword>
<evidence type="ECO:0000256" key="7">
    <source>
        <dbReference type="RuleBase" id="RU363032"/>
    </source>
</evidence>
<keyword evidence="3" id="KW-1003">Cell membrane</keyword>
<name>A0A2V5KD75_9BACL</name>
<dbReference type="OrthoDB" id="152280at2"/>
<dbReference type="PANTHER" id="PTHR30193">
    <property type="entry name" value="ABC TRANSPORTER PERMEASE PROTEIN"/>
    <property type="match status" value="1"/>
</dbReference>
<gene>
    <name evidence="9" type="ORF">DLM86_03670</name>
</gene>
<keyword evidence="10" id="KW-1185">Reference proteome</keyword>
<dbReference type="GO" id="GO:0055085">
    <property type="term" value="P:transmembrane transport"/>
    <property type="evidence" value="ECO:0007669"/>
    <property type="project" value="InterPro"/>
</dbReference>
<dbReference type="InterPro" id="IPR000515">
    <property type="entry name" value="MetI-like"/>
</dbReference>
<feature type="transmembrane region" description="Helical" evidence="7">
    <location>
        <begin position="285"/>
        <end position="306"/>
    </location>
</feature>
<dbReference type="CDD" id="cd06261">
    <property type="entry name" value="TM_PBP2"/>
    <property type="match status" value="1"/>
</dbReference>
<comment type="subcellular location">
    <subcellularLocation>
        <location evidence="1 7">Cell membrane</location>
        <topology evidence="1 7">Multi-pass membrane protein</topology>
    </subcellularLocation>
</comment>
<dbReference type="AlphaFoldDB" id="A0A2V5KD75"/>
<evidence type="ECO:0000256" key="6">
    <source>
        <dbReference type="ARBA" id="ARBA00023136"/>
    </source>
</evidence>
<protein>
    <submittedName>
        <fullName evidence="9">Sugar ABC transporter permease</fullName>
    </submittedName>
</protein>
<dbReference type="InterPro" id="IPR035906">
    <property type="entry name" value="MetI-like_sf"/>
</dbReference>
<reference evidence="9 10" key="1">
    <citation type="submission" date="2018-05" db="EMBL/GenBank/DDBJ databases">
        <title>Paenibacillus flagellatus sp. nov., isolated from selenium mineral soil.</title>
        <authorList>
            <person name="Dai X."/>
        </authorList>
    </citation>
    <scope>NUCLEOTIDE SEQUENCE [LARGE SCALE GENOMIC DNA]</scope>
    <source>
        <strain evidence="9 10">DXL2</strain>
    </source>
</reference>
<dbReference type="PANTHER" id="PTHR30193:SF41">
    <property type="entry name" value="DIACETYLCHITOBIOSE UPTAKE SYSTEM PERMEASE PROTEIN NGCF"/>
    <property type="match status" value="1"/>
</dbReference>
<feature type="domain" description="ABC transmembrane type-1" evidence="8">
    <location>
        <begin position="89"/>
        <end position="306"/>
    </location>
</feature>
<dbReference type="PROSITE" id="PS50928">
    <property type="entry name" value="ABC_TM1"/>
    <property type="match status" value="1"/>
</dbReference>
<feature type="transmembrane region" description="Helical" evidence="7">
    <location>
        <begin position="223"/>
        <end position="248"/>
    </location>
</feature>
<comment type="similarity">
    <text evidence="7">Belongs to the binding-protein-dependent transport system permease family.</text>
</comment>
<dbReference type="GO" id="GO:0005886">
    <property type="term" value="C:plasma membrane"/>
    <property type="evidence" value="ECO:0007669"/>
    <property type="project" value="UniProtKB-SubCell"/>
</dbReference>
<dbReference type="InterPro" id="IPR051393">
    <property type="entry name" value="ABC_transporter_permease"/>
</dbReference>
<dbReference type="Proteomes" id="UP000247476">
    <property type="component" value="Unassembled WGS sequence"/>
</dbReference>
<feature type="transmembrane region" description="Helical" evidence="7">
    <location>
        <begin position="127"/>
        <end position="147"/>
    </location>
</feature>
<keyword evidence="5 7" id="KW-1133">Transmembrane helix</keyword>
<evidence type="ECO:0000256" key="5">
    <source>
        <dbReference type="ARBA" id="ARBA00022989"/>
    </source>
</evidence>
<feature type="transmembrane region" description="Helical" evidence="7">
    <location>
        <begin position="93"/>
        <end position="115"/>
    </location>
</feature>
<dbReference type="SUPFAM" id="SSF161098">
    <property type="entry name" value="MetI-like"/>
    <property type="match status" value="1"/>
</dbReference>
<keyword evidence="6 7" id="KW-0472">Membrane</keyword>
<evidence type="ECO:0000256" key="2">
    <source>
        <dbReference type="ARBA" id="ARBA00022448"/>
    </source>
</evidence>
<comment type="caution">
    <text evidence="9">The sequence shown here is derived from an EMBL/GenBank/DDBJ whole genome shotgun (WGS) entry which is preliminary data.</text>
</comment>
<feature type="transmembrane region" description="Helical" evidence="7">
    <location>
        <begin position="178"/>
        <end position="202"/>
    </location>
</feature>
<evidence type="ECO:0000259" key="8">
    <source>
        <dbReference type="PROSITE" id="PS50928"/>
    </source>
</evidence>
<dbReference type="Pfam" id="PF00528">
    <property type="entry name" value="BPD_transp_1"/>
    <property type="match status" value="1"/>
</dbReference>
<evidence type="ECO:0000256" key="4">
    <source>
        <dbReference type="ARBA" id="ARBA00022692"/>
    </source>
</evidence>
<proteinExistence type="inferred from homology"/>
<dbReference type="RefSeq" id="WP_110838579.1">
    <property type="nucleotide sequence ID" value="NZ_QJVJ01000001.1"/>
</dbReference>
<accession>A0A2V5KD75</accession>
<sequence>MSDTVSPATARPPAAPKRGWTARAKVQKRVFVLLAVGPCLAGYLLFTLYPNLLSVYYAFLSWDGISEKKFVGFENFVYMIKDKFVWRALGHNALLMLTVPALTVLLSLCLAYLLIYKKYREASIYKVLFFFPNVLATVVVTLLWAFIYDGSYGLLNGLIRLLGIEIGEYYWLGEKSTALWALLPPMIWGGVGFYIVIFMNAMRSIPESLYESAVMEGASHWTRLFRITIPLISPVIYVSTLFLVLGVLKGFEMVLILTNGGPAGSTDVIGLYMFNLAFGADSHNYGYASAIGMLLFAILVVAKYIVDKYTKKDGYEY</sequence>
<dbReference type="EMBL" id="QJVJ01000001">
    <property type="protein sequence ID" value="PYI57538.1"/>
    <property type="molecule type" value="Genomic_DNA"/>
</dbReference>
<evidence type="ECO:0000313" key="9">
    <source>
        <dbReference type="EMBL" id="PYI57538.1"/>
    </source>
</evidence>
<feature type="transmembrane region" description="Helical" evidence="7">
    <location>
        <begin position="30"/>
        <end position="49"/>
    </location>
</feature>
<evidence type="ECO:0000313" key="10">
    <source>
        <dbReference type="Proteomes" id="UP000247476"/>
    </source>
</evidence>
<keyword evidence="2 7" id="KW-0813">Transport</keyword>